<dbReference type="InterPro" id="IPR010093">
    <property type="entry name" value="SinI_DNA-bd"/>
</dbReference>
<dbReference type="SUPFAM" id="SSF46955">
    <property type="entry name" value="Putative DNA-binding domain"/>
    <property type="match status" value="1"/>
</dbReference>
<evidence type="ECO:0000313" key="3">
    <source>
        <dbReference type="Proteomes" id="UP001500929"/>
    </source>
</evidence>
<dbReference type="Pfam" id="PF12728">
    <property type="entry name" value="HTH_17"/>
    <property type="match status" value="1"/>
</dbReference>
<feature type="domain" description="Helix-turn-helix" evidence="1">
    <location>
        <begin position="6"/>
        <end position="52"/>
    </location>
</feature>
<dbReference type="EMBL" id="BAAAQY010000003">
    <property type="protein sequence ID" value="GAA2230007.1"/>
    <property type="molecule type" value="Genomic_DNA"/>
</dbReference>
<dbReference type="RefSeq" id="WP_259478840.1">
    <property type="nucleotide sequence ID" value="NZ_BAAAQY010000003.1"/>
</dbReference>
<protein>
    <recommendedName>
        <fullName evidence="1">Helix-turn-helix domain-containing protein</fullName>
    </recommendedName>
</protein>
<gene>
    <name evidence="2" type="ORF">GCM10009851_13420</name>
</gene>
<organism evidence="2 3">
    <name type="scientific">Herbiconiux moechotypicola</name>
    <dbReference type="NCBI Taxonomy" id="637393"/>
    <lineage>
        <taxon>Bacteria</taxon>
        <taxon>Bacillati</taxon>
        <taxon>Actinomycetota</taxon>
        <taxon>Actinomycetes</taxon>
        <taxon>Micrococcales</taxon>
        <taxon>Microbacteriaceae</taxon>
        <taxon>Herbiconiux</taxon>
    </lineage>
</organism>
<comment type="caution">
    <text evidence="2">The sequence shown here is derived from an EMBL/GenBank/DDBJ whole genome shotgun (WGS) entry which is preliminary data.</text>
</comment>
<dbReference type="Proteomes" id="UP001500929">
    <property type="component" value="Unassembled WGS sequence"/>
</dbReference>
<dbReference type="InterPro" id="IPR041657">
    <property type="entry name" value="HTH_17"/>
</dbReference>
<evidence type="ECO:0000313" key="2">
    <source>
        <dbReference type="EMBL" id="GAA2230007.1"/>
    </source>
</evidence>
<proteinExistence type="predicted"/>
<keyword evidence="3" id="KW-1185">Reference proteome</keyword>
<evidence type="ECO:0000259" key="1">
    <source>
        <dbReference type="Pfam" id="PF12728"/>
    </source>
</evidence>
<reference evidence="2 3" key="1">
    <citation type="journal article" date="2019" name="Int. J. Syst. Evol. Microbiol.">
        <title>The Global Catalogue of Microorganisms (GCM) 10K type strain sequencing project: providing services to taxonomists for standard genome sequencing and annotation.</title>
        <authorList>
            <consortium name="The Broad Institute Genomics Platform"/>
            <consortium name="The Broad Institute Genome Sequencing Center for Infectious Disease"/>
            <person name="Wu L."/>
            <person name="Ma J."/>
        </authorList>
    </citation>
    <scope>NUCLEOTIDE SEQUENCE [LARGE SCALE GENOMIC DNA]</scope>
    <source>
        <strain evidence="2 3">JCM 16117</strain>
    </source>
</reference>
<accession>A0ABN3DGE8</accession>
<name>A0ABN3DGE8_9MICO</name>
<sequence length="59" mass="6310">MDALLITPTEAAKSLGIGRSTIYELMAAGQIPSVKIGSSRRIRTSDLARYVDSLEEVAS</sequence>
<dbReference type="NCBIfam" id="TIGR01764">
    <property type="entry name" value="excise"/>
    <property type="match status" value="1"/>
</dbReference>
<dbReference type="InterPro" id="IPR009061">
    <property type="entry name" value="DNA-bd_dom_put_sf"/>
</dbReference>